<feature type="transmembrane region" description="Helical" evidence="1">
    <location>
        <begin position="282"/>
        <end position="301"/>
    </location>
</feature>
<feature type="transmembrane region" description="Helical" evidence="1">
    <location>
        <begin position="454"/>
        <end position="477"/>
    </location>
</feature>
<dbReference type="Pfam" id="PF07907">
    <property type="entry name" value="YibE_F"/>
    <property type="match status" value="1"/>
</dbReference>
<keyword evidence="3" id="KW-1185">Reference proteome</keyword>
<keyword evidence="1" id="KW-1133">Transmembrane helix</keyword>
<keyword evidence="1" id="KW-0472">Membrane</keyword>
<name>E6U4D4_ETHHY</name>
<reference evidence="2 3" key="1">
    <citation type="submission" date="2010-12" db="EMBL/GenBank/DDBJ databases">
        <title>Complete sequence of Ethanoligenens harbinense YUAN-3.</title>
        <authorList>
            <person name="Lucas S."/>
            <person name="Copeland A."/>
            <person name="Lapidus A."/>
            <person name="Cheng J.-F."/>
            <person name="Bruce D."/>
            <person name="Goodwin L."/>
            <person name="Pitluck S."/>
            <person name="Chertkov O."/>
            <person name="Misra M."/>
            <person name="Detter J.C."/>
            <person name="Han C."/>
            <person name="Tapia R."/>
            <person name="Land M."/>
            <person name="Hauser L."/>
            <person name="Jeffries C."/>
            <person name="Kyrpides N."/>
            <person name="Ivanova N."/>
            <person name="Mikhailova N."/>
            <person name="Wang A."/>
            <person name="Mouttaki H."/>
            <person name="He Z."/>
            <person name="Zhou J."/>
            <person name="Hemme C.L."/>
            <person name="Woyke T."/>
        </authorList>
    </citation>
    <scope>NUCLEOTIDE SEQUENCE [LARGE SCALE GENOMIC DNA]</scope>
    <source>
        <strain evidence="3">DSM 18485 / JCM 12961 / CGMCC 1.5033 / YUAN-3</strain>
    </source>
</reference>
<evidence type="ECO:0000256" key="1">
    <source>
        <dbReference type="SAM" id="Phobius"/>
    </source>
</evidence>
<feature type="transmembrane region" description="Helical" evidence="1">
    <location>
        <begin position="308"/>
        <end position="332"/>
    </location>
</feature>
<feature type="transmembrane region" description="Helical" evidence="1">
    <location>
        <begin position="416"/>
        <end position="434"/>
    </location>
</feature>
<dbReference type="HOGENOM" id="CLU_028166_4_0_9"/>
<gene>
    <name evidence="2" type="ordered locus">Ethha_2226</name>
</gene>
<dbReference type="STRING" id="663278.Ethha_2226"/>
<feature type="transmembrane region" description="Helical" evidence="1">
    <location>
        <begin position="231"/>
        <end position="248"/>
    </location>
</feature>
<organism evidence="2 3">
    <name type="scientific">Ethanoligenens harbinense (strain DSM 18485 / JCM 12961 / CGMCC 1.5033 / YUAN-3)</name>
    <dbReference type="NCBI Taxonomy" id="663278"/>
    <lineage>
        <taxon>Bacteria</taxon>
        <taxon>Bacillati</taxon>
        <taxon>Bacillota</taxon>
        <taxon>Clostridia</taxon>
        <taxon>Eubacteriales</taxon>
        <taxon>Oscillospiraceae</taxon>
        <taxon>Ethanoligenens</taxon>
    </lineage>
</organism>
<feature type="transmembrane region" description="Helical" evidence="1">
    <location>
        <begin position="112"/>
        <end position="131"/>
    </location>
</feature>
<dbReference type="InterPro" id="IPR012507">
    <property type="entry name" value="YibE_F"/>
</dbReference>
<dbReference type="AlphaFoldDB" id="E6U4D4"/>
<protein>
    <submittedName>
        <fullName evidence="2">YibE/F family protein</fullName>
    </submittedName>
</protein>
<evidence type="ECO:0000313" key="3">
    <source>
        <dbReference type="Proteomes" id="UP000001551"/>
    </source>
</evidence>
<sequence>MTASVLAAFGVLENSRFFRPITKAEWVCSYVPATPLPFKPDFSRRFVSIELQNYYTVFTITPFKTVKIRYKIFNKPNISVIFVESVKKRHKSKGELCVKISHRTDRRHVRRIPAALITVSVYILFLVIFQVCNPKKMVPGTQVRDNLEDAVVISVLNEQLNKSMIVPGYATGTQHLRIQILSGSMKGKTVEITNVLSTLENVHAKAGDHIVVSINRKLKNQPITVFNYQRAPVILVFVGLFFVLLWFLGGKKGPVSAIGVLLTAVTVFFFLLPMLYNGYSALWASVAAASVIVVVTMLLVGGWSTKTAVAILGSVLGTVVSGALCALLSSLLHISGVNIMEAEDLIVIGQTTGMHVDGLLFASVLIASLGAVMDISMTIASSIAELSAESRKSIRALFLSGLHIGQDMMGTMSSTLILAFVGNSMGLLMMIYSFNVPFMQFINTNQVGMELIQGLTGSFSVILSVPLVAYLAAKLYTLHPSAEKKKRIAASPSKPHEFT</sequence>
<proteinExistence type="predicted"/>
<keyword evidence="1" id="KW-0812">Transmembrane</keyword>
<dbReference type="Proteomes" id="UP000001551">
    <property type="component" value="Chromosome"/>
</dbReference>
<dbReference type="KEGG" id="eha:Ethha_2226"/>
<dbReference type="PANTHER" id="PTHR41771">
    <property type="entry name" value="MEMBRANE PROTEIN-RELATED"/>
    <property type="match status" value="1"/>
</dbReference>
<dbReference type="EMBL" id="CP002400">
    <property type="protein sequence ID" value="ADU27741.1"/>
    <property type="molecule type" value="Genomic_DNA"/>
</dbReference>
<dbReference type="eggNOG" id="COG5438">
    <property type="taxonomic scope" value="Bacteria"/>
</dbReference>
<feature type="transmembrane region" description="Helical" evidence="1">
    <location>
        <begin position="255"/>
        <end position="276"/>
    </location>
</feature>
<dbReference type="PANTHER" id="PTHR41771:SF1">
    <property type="entry name" value="MEMBRANE PROTEIN"/>
    <property type="match status" value="1"/>
</dbReference>
<accession>E6U4D4</accession>
<evidence type="ECO:0000313" key="2">
    <source>
        <dbReference type="EMBL" id="ADU27741.1"/>
    </source>
</evidence>